<dbReference type="PANTHER" id="PTHR38167:SF1">
    <property type="entry name" value="C2H2-TYPE DOMAIN-CONTAINING PROTEIN"/>
    <property type="match status" value="1"/>
</dbReference>
<reference evidence="2" key="1">
    <citation type="submission" date="2023-01" db="EMBL/GenBank/DDBJ databases">
        <authorList>
            <person name="Piombo E."/>
        </authorList>
    </citation>
    <scope>NUCLEOTIDE SEQUENCE</scope>
</reference>
<name>A0AA35LPV9_9HYPO</name>
<dbReference type="Proteomes" id="UP001160390">
    <property type="component" value="Unassembled WGS sequence"/>
</dbReference>
<protein>
    <submittedName>
        <fullName evidence="2">Uncharacterized protein</fullName>
    </submittedName>
</protein>
<proteinExistence type="predicted"/>
<dbReference type="EMBL" id="CABFNP030000464">
    <property type="protein sequence ID" value="CAI6025970.1"/>
    <property type="molecule type" value="Genomic_DNA"/>
</dbReference>
<feature type="compositionally biased region" description="Basic and acidic residues" evidence="1">
    <location>
        <begin position="120"/>
        <end position="136"/>
    </location>
</feature>
<feature type="region of interest" description="Disordered" evidence="1">
    <location>
        <begin position="120"/>
        <end position="153"/>
    </location>
</feature>
<keyword evidence="3" id="KW-1185">Reference proteome</keyword>
<comment type="caution">
    <text evidence="2">The sequence shown here is derived from an EMBL/GenBank/DDBJ whole genome shotgun (WGS) entry which is preliminary data.</text>
</comment>
<dbReference type="AlphaFoldDB" id="A0AA35LPV9"/>
<sequence length="153" mass="17230">MRAPGSLVKEALLALCEDNEVEKTALARLDALTKSSGALQGLGRKRKAIDDLAVCAQCDKPFYKDNNQPRDCESEVDRGHHVWDDHDDDCHGEIDSDYMREEHPEGYIWSCCDKNGKEPADFTRGHHESDPAKAWKEASQVDSDEDFSEGYED</sequence>
<evidence type="ECO:0000313" key="3">
    <source>
        <dbReference type="Proteomes" id="UP001160390"/>
    </source>
</evidence>
<feature type="compositionally biased region" description="Acidic residues" evidence="1">
    <location>
        <begin position="142"/>
        <end position="153"/>
    </location>
</feature>
<dbReference type="PANTHER" id="PTHR38167">
    <property type="entry name" value="C2H2-TYPE DOMAIN-CONTAINING PROTEIN"/>
    <property type="match status" value="1"/>
</dbReference>
<evidence type="ECO:0000256" key="1">
    <source>
        <dbReference type="SAM" id="MobiDB-lite"/>
    </source>
</evidence>
<evidence type="ECO:0000313" key="2">
    <source>
        <dbReference type="EMBL" id="CAI6025970.1"/>
    </source>
</evidence>
<accession>A0AA35LPV9</accession>
<gene>
    <name evidence="2" type="ORF">CCHLO57077_00014022</name>
</gene>
<organism evidence="2 3">
    <name type="scientific">Clonostachys chloroleuca</name>
    <dbReference type="NCBI Taxonomy" id="1926264"/>
    <lineage>
        <taxon>Eukaryota</taxon>
        <taxon>Fungi</taxon>
        <taxon>Dikarya</taxon>
        <taxon>Ascomycota</taxon>
        <taxon>Pezizomycotina</taxon>
        <taxon>Sordariomycetes</taxon>
        <taxon>Hypocreomycetidae</taxon>
        <taxon>Hypocreales</taxon>
        <taxon>Bionectriaceae</taxon>
        <taxon>Clonostachys</taxon>
    </lineage>
</organism>